<dbReference type="Proteomes" id="UP000611629">
    <property type="component" value="Unassembled WGS sequence"/>
</dbReference>
<organism evidence="2 3">
    <name type="scientific">Sedimentibacter hydroxybenzoicus DSM 7310</name>
    <dbReference type="NCBI Taxonomy" id="1123245"/>
    <lineage>
        <taxon>Bacteria</taxon>
        <taxon>Bacillati</taxon>
        <taxon>Bacillota</taxon>
        <taxon>Tissierellia</taxon>
        <taxon>Sedimentibacter</taxon>
    </lineage>
</organism>
<name>A0A974GWB4_SEDHY</name>
<sequence length="80" mass="9872">MTYNEFISINIDDLEEERDQLEEDINNVQTAIFRLQDIVNDSFEEIIKYSIEELEIHQRYLEREKSEKEERIGKYYEHLQ</sequence>
<accession>A0A974GWB4</accession>
<reference evidence="2" key="1">
    <citation type="submission" date="2020-07" db="EMBL/GenBank/DDBJ databases">
        <title>Genomic analysis of a strain of Sedimentibacter Hydroxybenzoicus DSM7310.</title>
        <authorList>
            <person name="Ma S."/>
        </authorList>
    </citation>
    <scope>NUCLEOTIDE SEQUENCE</scope>
    <source>
        <strain evidence="2">DSM 7310</strain>
    </source>
</reference>
<feature type="coiled-coil region" evidence="1">
    <location>
        <begin position="4"/>
        <end position="71"/>
    </location>
</feature>
<evidence type="ECO:0000256" key="1">
    <source>
        <dbReference type="SAM" id="Coils"/>
    </source>
</evidence>
<proteinExistence type="predicted"/>
<evidence type="ECO:0000313" key="3">
    <source>
        <dbReference type="Proteomes" id="UP000611629"/>
    </source>
</evidence>
<keyword evidence="1" id="KW-0175">Coiled coil</keyword>
<dbReference type="EMBL" id="JACBNQ010000005">
    <property type="protein sequence ID" value="NYB73885.1"/>
    <property type="molecule type" value="Genomic_DNA"/>
</dbReference>
<protein>
    <submittedName>
        <fullName evidence="2">Uncharacterized protein</fullName>
    </submittedName>
</protein>
<keyword evidence="3" id="KW-1185">Reference proteome</keyword>
<gene>
    <name evidence="2" type="ORF">HZF24_06995</name>
</gene>
<dbReference type="AlphaFoldDB" id="A0A974GWB4"/>
<evidence type="ECO:0000313" key="2">
    <source>
        <dbReference type="EMBL" id="NYB73885.1"/>
    </source>
</evidence>
<dbReference type="RefSeq" id="WP_179237578.1">
    <property type="nucleotide sequence ID" value="NZ_JACBNQ010000005.1"/>
</dbReference>
<comment type="caution">
    <text evidence="2">The sequence shown here is derived from an EMBL/GenBank/DDBJ whole genome shotgun (WGS) entry which is preliminary data.</text>
</comment>